<comment type="caution">
    <text evidence="1">The sequence shown here is derived from an EMBL/GenBank/DDBJ whole genome shotgun (WGS) entry which is preliminary data.</text>
</comment>
<gene>
    <name evidence="1" type="ORF">Slati_2535500</name>
</gene>
<reference evidence="1" key="2">
    <citation type="journal article" date="2024" name="Plant">
        <title>Genomic evolution and insights into agronomic trait innovations of Sesamum species.</title>
        <authorList>
            <person name="Miao H."/>
            <person name="Wang L."/>
            <person name="Qu L."/>
            <person name="Liu H."/>
            <person name="Sun Y."/>
            <person name="Le M."/>
            <person name="Wang Q."/>
            <person name="Wei S."/>
            <person name="Zheng Y."/>
            <person name="Lin W."/>
            <person name="Duan Y."/>
            <person name="Cao H."/>
            <person name="Xiong S."/>
            <person name="Wang X."/>
            <person name="Wei L."/>
            <person name="Li C."/>
            <person name="Ma Q."/>
            <person name="Ju M."/>
            <person name="Zhao R."/>
            <person name="Li G."/>
            <person name="Mu C."/>
            <person name="Tian Q."/>
            <person name="Mei H."/>
            <person name="Zhang T."/>
            <person name="Gao T."/>
            <person name="Zhang H."/>
        </authorList>
    </citation>
    <scope>NUCLEOTIDE SEQUENCE</scope>
    <source>
        <strain evidence="1">KEN1</strain>
    </source>
</reference>
<name>A0AAW2WGQ1_9LAMI</name>
<dbReference type="AlphaFoldDB" id="A0AAW2WGQ1"/>
<organism evidence="1">
    <name type="scientific">Sesamum latifolium</name>
    <dbReference type="NCBI Taxonomy" id="2727402"/>
    <lineage>
        <taxon>Eukaryota</taxon>
        <taxon>Viridiplantae</taxon>
        <taxon>Streptophyta</taxon>
        <taxon>Embryophyta</taxon>
        <taxon>Tracheophyta</taxon>
        <taxon>Spermatophyta</taxon>
        <taxon>Magnoliopsida</taxon>
        <taxon>eudicotyledons</taxon>
        <taxon>Gunneridae</taxon>
        <taxon>Pentapetalae</taxon>
        <taxon>asterids</taxon>
        <taxon>lamiids</taxon>
        <taxon>Lamiales</taxon>
        <taxon>Pedaliaceae</taxon>
        <taxon>Sesamum</taxon>
    </lineage>
</organism>
<reference evidence="1" key="1">
    <citation type="submission" date="2020-06" db="EMBL/GenBank/DDBJ databases">
        <authorList>
            <person name="Li T."/>
            <person name="Hu X."/>
            <person name="Zhang T."/>
            <person name="Song X."/>
            <person name="Zhang H."/>
            <person name="Dai N."/>
            <person name="Sheng W."/>
            <person name="Hou X."/>
            <person name="Wei L."/>
        </authorList>
    </citation>
    <scope>NUCLEOTIDE SEQUENCE</scope>
    <source>
        <strain evidence="1">KEN1</strain>
        <tissue evidence="1">Leaf</tissue>
    </source>
</reference>
<evidence type="ECO:0000313" key="1">
    <source>
        <dbReference type="EMBL" id="KAL0440525.1"/>
    </source>
</evidence>
<protein>
    <submittedName>
        <fullName evidence="1">Uncharacterized protein</fullName>
    </submittedName>
</protein>
<proteinExistence type="predicted"/>
<dbReference type="EMBL" id="JACGWN010000008">
    <property type="protein sequence ID" value="KAL0440525.1"/>
    <property type="molecule type" value="Genomic_DNA"/>
</dbReference>
<sequence>MRFPANFRTKPGVFHFAPRQSVSFLSTPSSPKRWKRDFFFVLPPRPWTIPRRWIYDSPPVVPFSFADRSFNLCDLLDRLNVKPYDCKDMTEERLLSHFSLSPRIVLLGVPLGFLFSLFMQTTSCSVRSLWMNIGLLPPLRLPGHHVGLRPPVNTEENALPPPYLYS</sequence>
<accession>A0AAW2WGQ1</accession>